<reference evidence="1" key="1">
    <citation type="submission" date="2022-08" db="EMBL/GenBank/DDBJ databases">
        <title>Genome Sequence of Pycnoporus sanguineus.</title>
        <authorList>
            <person name="Buettner E."/>
        </authorList>
    </citation>
    <scope>NUCLEOTIDE SEQUENCE</scope>
    <source>
        <strain evidence="1">CG-C14</strain>
    </source>
</reference>
<sequence>MGTSERASDPCTRDRIDVVRTRALVLPHITWLAVFAGVWVEDGALIRAWTVLNAHRPLRLSHPLRCTLSPSAMSTSVLVSTFSPFPTLALSVPSETSFADLYSLLAERYPSLPLHSQAADLVLSPTSGRLPEPSTPLSSLLGDASQEHTLVSLRLVPRLRGGKGGFGSQLRAAGGRMSSQKTSNNDSCRDLSGRRLSTIKEAKKLAEYIESEPLRKKAQQEAQRAKLEALEKKLGMGPDGSIDPLAGKKRRLEDTEYIEQSKDIVENVKSAVSVGNNAEEEEESQEEPQPAC</sequence>
<keyword evidence="2" id="KW-1185">Reference proteome</keyword>
<gene>
    <name evidence="1" type="ORF">NUW54_g13035</name>
</gene>
<accession>A0ACC1MR90</accession>
<dbReference type="Proteomes" id="UP001144978">
    <property type="component" value="Unassembled WGS sequence"/>
</dbReference>
<evidence type="ECO:0000313" key="1">
    <source>
        <dbReference type="EMBL" id="KAJ2969121.1"/>
    </source>
</evidence>
<organism evidence="1 2">
    <name type="scientific">Trametes sanguinea</name>
    <dbReference type="NCBI Taxonomy" id="158606"/>
    <lineage>
        <taxon>Eukaryota</taxon>
        <taxon>Fungi</taxon>
        <taxon>Dikarya</taxon>
        <taxon>Basidiomycota</taxon>
        <taxon>Agaricomycotina</taxon>
        <taxon>Agaricomycetes</taxon>
        <taxon>Polyporales</taxon>
        <taxon>Polyporaceae</taxon>
        <taxon>Trametes</taxon>
    </lineage>
</organism>
<name>A0ACC1MR90_9APHY</name>
<evidence type="ECO:0000313" key="2">
    <source>
        <dbReference type="Proteomes" id="UP001144978"/>
    </source>
</evidence>
<proteinExistence type="predicted"/>
<dbReference type="EMBL" id="JANSHE010005837">
    <property type="protein sequence ID" value="KAJ2969121.1"/>
    <property type="molecule type" value="Genomic_DNA"/>
</dbReference>
<comment type="caution">
    <text evidence="1">The sequence shown here is derived from an EMBL/GenBank/DDBJ whole genome shotgun (WGS) entry which is preliminary data.</text>
</comment>
<protein>
    <submittedName>
        <fullName evidence="1">Uncharacterized protein</fullName>
    </submittedName>
</protein>